<keyword evidence="3" id="KW-1185">Reference proteome</keyword>
<dbReference type="SUPFAM" id="SSF52047">
    <property type="entry name" value="RNI-like"/>
    <property type="match status" value="1"/>
</dbReference>
<dbReference type="KEGG" id="fas:105270665"/>
<feature type="region of interest" description="Disordered" evidence="2">
    <location>
        <begin position="557"/>
        <end position="586"/>
    </location>
</feature>
<gene>
    <name evidence="4" type="primary">LOC105270665</name>
</gene>
<protein>
    <submittedName>
        <fullName evidence="4">Uncharacterized protein isoform X1</fullName>
    </submittedName>
</protein>
<dbReference type="Gene3D" id="3.80.10.10">
    <property type="entry name" value="Ribonuclease Inhibitor"/>
    <property type="match status" value="2"/>
</dbReference>
<keyword evidence="1" id="KW-0677">Repeat</keyword>
<evidence type="ECO:0000313" key="3">
    <source>
        <dbReference type="Proteomes" id="UP000694866"/>
    </source>
</evidence>
<evidence type="ECO:0000256" key="2">
    <source>
        <dbReference type="SAM" id="MobiDB-lite"/>
    </source>
</evidence>
<accession>A0A9R1U5S5</accession>
<dbReference type="Pfam" id="PF13516">
    <property type="entry name" value="LRR_6"/>
    <property type="match status" value="4"/>
</dbReference>
<reference evidence="4" key="1">
    <citation type="submission" date="2025-08" db="UniProtKB">
        <authorList>
            <consortium name="RefSeq"/>
        </authorList>
    </citation>
    <scope>IDENTIFICATION</scope>
    <source>
        <strain evidence="4">USDA-PBARC FA_bdor</strain>
        <tissue evidence="4">Whole organism</tissue>
    </source>
</reference>
<feature type="compositionally biased region" description="Basic and acidic residues" evidence="2">
    <location>
        <begin position="571"/>
        <end position="586"/>
    </location>
</feature>
<feature type="region of interest" description="Disordered" evidence="2">
    <location>
        <begin position="82"/>
        <end position="103"/>
    </location>
</feature>
<dbReference type="OrthoDB" id="8436363at2759"/>
<name>A0A9R1U5S5_9HYME</name>
<dbReference type="PANTHER" id="PTHR24111">
    <property type="entry name" value="LEUCINE-RICH REPEAT-CONTAINING PROTEIN 34"/>
    <property type="match status" value="1"/>
</dbReference>
<dbReference type="AlphaFoldDB" id="A0A9R1U5S5"/>
<evidence type="ECO:0000256" key="1">
    <source>
        <dbReference type="ARBA" id="ARBA00022737"/>
    </source>
</evidence>
<dbReference type="GeneID" id="105270665"/>
<dbReference type="SMART" id="SM00368">
    <property type="entry name" value="LRR_RI"/>
    <property type="match status" value="6"/>
</dbReference>
<dbReference type="Proteomes" id="UP000694866">
    <property type="component" value="Unplaced"/>
</dbReference>
<dbReference type="InterPro" id="IPR032675">
    <property type="entry name" value="LRR_dom_sf"/>
</dbReference>
<sequence>MEDWDWDYLWESESFEDVRTLTIDQASIAEKSRVSDTGELFPQFVSKLEDERAKRAAAEEEEKRERLRKLLGLDKMKARDSAETILTPDEDLPVSESSSSESSGNICLRNIGVSDSQLKLLNIFKVYPVPDDPGLVSGFWVLFPREISYKEDGIQKFLDISARMKLRPIQRLQEMLKTDEVNLGFYGLDPRIIRPLSDAITNNTSVQTINLQENWLTVDACFHLNDLLINNGILSSINLSGCRIGPRGAKRLIDGIGRAPALQYLNVSKCQLGDEGATHICHGASESLTLRVLDLSDNDIDGSFARSLYYTLVQTETLQEINLAWNSVKSDEFWENFLTGIFKNLSLTRIDLSWNSLGSQCLRFLMELVAKAPGVEDINLSNNRLNDEDVGKLAISISKSRTLRNLSLKNNPIGPEGVLALVKSLKSSPELHLDLGNIWADKKVIPYLEGIKTVNLGGILSNYHLVGPDPRSIFLKRANFEAMKPKKKKQRRNFGHFVLSLEGSTISKSDFVILIQRHKIKLSESLVEEIAMAFAEGKDEVDLMKLKAFYLQEYPETSLPPPKPEKKKGKKSNDEAKEKTAGDNPLSEKKLTRFVFSLQLINQLKRLNERNINN</sequence>
<proteinExistence type="predicted"/>
<dbReference type="RefSeq" id="XP_011310061.1">
    <property type="nucleotide sequence ID" value="XM_011311759.1"/>
</dbReference>
<organism evidence="3 4">
    <name type="scientific">Fopius arisanus</name>
    <dbReference type="NCBI Taxonomy" id="64838"/>
    <lineage>
        <taxon>Eukaryota</taxon>
        <taxon>Metazoa</taxon>
        <taxon>Ecdysozoa</taxon>
        <taxon>Arthropoda</taxon>
        <taxon>Hexapoda</taxon>
        <taxon>Insecta</taxon>
        <taxon>Pterygota</taxon>
        <taxon>Neoptera</taxon>
        <taxon>Endopterygota</taxon>
        <taxon>Hymenoptera</taxon>
        <taxon>Apocrita</taxon>
        <taxon>Ichneumonoidea</taxon>
        <taxon>Braconidae</taxon>
        <taxon>Opiinae</taxon>
        <taxon>Fopius</taxon>
    </lineage>
</organism>
<dbReference type="InterPro" id="IPR052201">
    <property type="entry name" value="LRR-containing_regulator"/>
</dbReference>
<dbReference type="InterPro" id="IPR001611">
    <property type="entry name" value="Leu-rich_rpt"/>
</dbReference>
<dbReference type="PANTHER" id="PTHR24111:SF0">
    <property type="entry name" value="LEUCINE-RICH REPEAT-CONTAINING PROTEIN"/>
    <property type="match status" value="1"/>
</dbReference>
<evidence type="ECO:0000313" key="4">
    <source>
        <dbReference type="RefSeq" id="XP_011310061.1"/>
    </source>
</evidence>